<dbReference type="NCBIfam" id="TIGR02385">
    <property type="entry name" value="RelE_StbE"/>
    <property type="match status" value="1"/>
</dbReference>
<dbReference type="Proteomes" id="UP000462501">
    <property type="component" value="Unassembled WGS sequence"/>
</dbReference>
<dbReference type="InterPro" id="IPR004386">
    <property type="entry name" value="Toxin_YafQ-like"/>
</dbReference>
<protein>
    <submittedName>
        <fullName evidence="2">Type II toxin-antitoxin system mRNA interferase toxin, RelE/StbE family</fullName>
    </submittedName>
</protein>
<dbReference type="Pfam" id="PF15738">
    <property type="entry name" value="YafQ_toxin"/>
    <property type="match status" value="1"/>
</dbReference>
<dbReference type="AlphaFoldDB" id="A0A845SWI7"/>
<gene>
    <name evidence="2" type="ORF">FMM72_03380</name>
</gene>
<organism evidence="2 3">
    <name type="scientific">Anaerotruncus colihominis</name>
    <dbReference type="NCBI Taxonomy" id="169435"/>
    <lineage>
        <taxon>Bacteria</taxon>
        <taxon>Bacillati</taxon>
        <taxon>Bacillota</taxon>
        <taxon>Clostridia</taxon>
        <taxon>Eubacteriales</taxon>
        <taxon>Oscillospiraceae</taxon>
        <taxon>Anaerotruncus</taxon>
    </lineage>
</organism>
<dbReference type="Gene3D" id="3.30.2310.20">
    <property type="entry name" value="RelE-like"/>
    <property type="match status" value="1"/>
</dbReference>
<evidence type="ECO:0000313" key="3">
    <source>
        <dbReference type="Proteomes" id="UP000462501"/>
    </source>
</evidence>
<comment type="caution">
    <text evidence="2">The sequence shown here is derived from an EMBL/GenBank/DDBJ whole genome shotgun (WGS) entry which is preliminary data.</text>
</comment>
<dbReference type="InterPro" id="IPR007712">
    <property type="entry name" value="RelE/ParE_toxin"/>
</dbReference>
<evidence type="ECO:0000313" key="2">
    <source>
        <dbReference type="EMBL" id="NDO38297.1"/>
    </source>
</evidence>
<dbReference type="InterPro" id="IPR035093">
    <property type="entry name" value="RelE/ParE_toxin_dom_sf"/>
</dbReference>
<sequence>MAYEFTFTPRFQKHFKGLTAQEKKQLKNKLELLAENPSHPSLRTKRIQGTTDLFECSVNMDIRIIWYYEGDKMIILVDVGHHDILRQF</sequence>
<dbReference type="EMBL" id="VIQT01000007">
    <property type="protein sequence ID" value="NDO38297.1"/>
    <property type="molecule type" value="Genomic_DNA"/>
</dbReference>
<name>A0A845SWI7_9FIRM</name>
<dbReference type="SUPFAM" id="SSF143011">
    <property type="entry name" value="RelE-like"/>
    <property type="match status" value="1"/>
</dbReference>
<keyword evidence="1" id="KW-1277">Toxin-antitoxin system</keyword>
<accession>A0A845SWI7</accession>
<proteinExistence type="predicted"/>
<evidence type="ECO:0000256" key="1">
    <source>
        <dbReference type="ARBA" id="ARBA00022649"/>
    </source>
</evidence>
<dbReference type="RefSeq" id="WP_162220594.1">
    <property type="nucleotide sequence ID" value="NZ_JANJZM010000013.1"/>
</dbReference>
<reference evidence="2 3" key="1">
    <citation type="submission" date="2019-06" db="EMBL/GenBank/DDBJ databases">
        <title>Draft genome sequences of 15 bacterial species constituting the stable defined intestinal microbiota of the GM15 gnotobiotic mouse model.</title>
        <authorList>
            <person name="Elie C."/>
            <person name="Mathieu A."/>
            <person name="Saliou A."/>
            <person name="Darnaud M."/>
            <person name="Leulier F."/>
            <person name="Tamellini A."/>
        </authorList>
    </citation>
    <scope>NUCLEOTIDE SEQUENCE [LARGE SCALE GENOMIC DNA]</scope>
    <source>
        <strain evidence="2 3">JM4-15</strain>
    </source>
</reference>